<organism evidence="1 2">
    <name type="scientific">Erwinia phage Cronus</name>
    <dbReference type="NCBI Taxonomy" id="2163633"/>
    <lineage>
        <taxon>Viruses</taxon>
        <taxon>Duplodnaviria</taxon>
        <taxon>Heunggongvirae</taxon>
        <taxon>Uroviricota</taxon>
        <taxon>Caudoviricetes</taxon>
        <taxon>Pantevenvirales</taxon>
        <taxon>Straboviridae</taxon>
        <taxon>Tevenvirinae</taxon>
        <taxon>Risoevirus</taxon>
        <taxon>Risoevirus cronus</taxon>
        <taxon>Roskildevirus cronus</taxon>
    </lineage>
</organism>
<accession>A0A2S1GM51</accession>
<dbReference type="EMBL" id="MH059636">
    <property type="protein sequence ID" value="AWD90468.1"/>
    <property type="molecule type" value="Genomic_DNA"/>
</dbReference>
<protein>
    <submittedName>
        <fullName evidence="1">Uncharacterized protein</fullName>
    </submittedName>
</protein>
<dbReference type="RefSeq" id="YP_010094976.1">
    <property type="nucleotide sequence ID" value="NC_055743.1"/>
</dbReference>
<name>A0A2S1GM51_9CAUD</name>
<evidence type="ECO:0000313" key="2">
    <source>
        <dbReference type="Proteomes" id="UP000246316"/>
    </source>
</evidence>
<evidence type="ECO:0000313" key="1">
    <source>
        <dbReference type="EMBL" id="AWD90468.1"/>
    </source>
</evidence>
<reference evidence="1" key="1">
    <citation type="submission" date="2018-03" db="EMBL/GenBank/DDBJ databases">
        <title>Phage therapy in agriculture - a green tech approach to combat plant pathogenic bacteria.</title>
        <authorList>
            <person name="Carstens A.B."/>
            <person name="Djurhuus A.M."/>
            <person name="Hansen L.H."/>
        </authorList>
    </citation>
    <scope>NUCLEOTIDE SEQUENCE [LARGE SCALE GENOMIC DNA]</scope>
</reference>
<proteinExistence type="predicted"/>
<dbReference type="KEGG" id="vg:65112610"/>
<sequence length="138" mass="16048">MIPVFYIGDGCGEIHLKMDKVHHFTIKVKKHREDPRSRREHFDGTVKSLEINGVDCSERYKGHRITYPLLCQIYKDSTGQNLKYRSVVSARTNLEKVKEVIEIVAPDLRIDFKVPEKDPKVNPVSVDDQIFNFWIGHV</sequence>
<keyword evidence="2" id="KW-1185">Reference proteome</keyword>
<dbReference type="GeneID" id="65112610"/>
<dbReference type="Proteomes" id="UP000246316">
    <property type="component" value="Segment"/>
</dbReference>